<dbReference type="InterPro" id="IPR002888">
    <property type="entry name" value="2Fe-2S-bd"/>
</dbReference>
<dbReference type="PROSITE" id="PS51387">
    <property type="entry name" value="FAD_PCMH"/>
    <property type="match status" value="1"/>
</dbReference>
<evidence type="ECO:0000313" key="6">
    <source>
        <dbReference type="EMBL" id="TCT12515.1"/>
    </source>
</evidence>
<evidence type="ECO:0000313" key="7">
    <source>
        <dbReference type="Proteomes" id="UP000295678"/>
    </source>
</evidence>
<dbReference type="PANTHER" id="PTHR45444">
    <property type="entry name" value="XANTHINE DEHYDROGENASE"/>
    <property type="match status" value="1"/>
</dbReference>
<dbReference type="InterPro" id="IPR012675">
    <property type="entry name" value="Beta-grasp_dom_sf"/>
</dbReference>
<keyword evidence="2" id="KW-0479">Metal-binding</keyword>
<dbReference type="PIRSF" id="PIRSF036557">
    <property type="entry name" value="XdhA_RC"/>
    <property type="match status" value="1"/>
</dbReference>
<dbReference type="Gene3D" id="3.30.43.10">
    <property type="entry name" value="Uridine Diphospho-n-acetylenolpyruvylglucosamine Reductase, domain 2"/>
    <property type="match status" value="1"/>
</dbReference>
<dbReference type="OrthoDB" id="9792018at2"/>
<evidence type="ECO:0000256" key="4">
    <source>
        <dbReference type="ARBA" id="ARBA00023004"/>
    </source>
</evidence>
<dbReference type="InterPro" id="IPR036884">
    <property type="entry name" value="2Fe-2S-bd_dom_sf"/>
</dbReference>
<dbReference type="InterPro" id="IPR006058">
    <property type="entry name" value="2Fe2S_fd_BS"/>
</dbReference>
<dbReference type="InterPro" id="IPR012175">
    <property type="entry name" value="Xanth_DH_ssu_bac"/>
</dbReference>
<comment type="caution">
    <text evidence="6">The sequence shown here is derived from an EMBL/GenBank/DDBJ whole genome shotgun (WGS) entry which is preliminary data.</text>
</comment>
<dbReference type="RefSeq" id="WP_132805290.1">
    <property type="nucleotide sequence ID" value="NZ_SMAK01000002.1"/>
</dbReference>
<dbReference type="PANTHER" id="PTHR45444:SF3">
    <property type="entry name" value="XANTHINE DEHYDROGENASE"/>
    <property type="match status" value="1"/>
</dbReference>
<dbReference type="InterPro" id="IPR036683">
    <property type="entry name" value="CO_DH_flav_C_dom_sf"/>
</dbReference>
<sequence>MAPARDAVRILRRGRVVEISGFAPIETLLDHLRLRERATGTKEGCAEGDCGACTVAIGRPGPDGGTVYRPVNACIHLLGMADGAEIVTVEDIGADGLHPIQQAFMDRHASQCGYCTPGFVMALFAFRKGLAGQPVSRRNVTDAIAGNLCRCTGYRPIIDAALDACADDGADGFGGKRTGAALVGLTDGAPLFAGDDTAFFAAPTNLDALAELHARHPDATLVAGATDVGLWITKQFRPIDKVIHLGRVAGLAGIADEGDALRIGAATTYNEAAAALAALDPDIGEVLRRLGSPQVRAVGTIGGNIANGSPIGDMPPLLIALGAEITLRRENETRLLPLERFFLEYGRQDRRPGEFLVAIRLPKPGKDTAFRAFKISKRFDQDISAVLAAFALELDGRRIASARLAFGGMAGTPRRAGIAETALSGASLDRPDSWKDAVAALADDFTPLSDHRASASYRLRVAQGLLRKALTEIAGTPTTATRLVGVRETQDA</sequence>
<dbReference type="PROSITE" id="PS00197">
    <property type="entry name" value="2FE2S_FER_1"/>
    <property type="match status" value="1"/>
</dbReference>
<dbReference type="InterPro" id="IPR016169">
    <property type="entry name" value="FAD-bd_PCMH_sub2"/>
</dbReference>
<keyword evidence="3" id="KW-0274">FAD</keyword>
<accession>A0A4R3MFL8</accession>
<dbReference type="SUPFAM" id="SSF47741">
    <property type="entry name" value="CO dehydrogenase ISP C-domain like"/>
    <property type="match status" value="1"/>
</dbReference>
<dbReference type="Pfam" id="PF01799">
    <property type="entry name" value="Fer2_2"/>
    <property type="match status" value="1"/>
</dbReference>
<dbReference type="AlphaFoldDB" id="A0A4R3MFL8"/>
<dbReference type="Pfam" id="PF00941">
    <property type="entry name" value="FAD_binding_5"/>
    <property type="match status" value="1"/>
</dbReference>
<evidence type="ECO:0000259" key="5">
    <source>
        <dbReference type="PROSITE" id="PS51387"/>
    </source>
</evidence>
<proteinExistence type="predicted"/>
<dbReference type="Gene3D" id="3.10.20.30">
    <property type="match status" value="1"/>
</dbReference>
<evidence type="ECO:0000256" key="1">
    <source>
        <dbReference type="ARBA" id="ARBA00022630"/>
    </source>
</evidence>
<keyword evidence="1" id="KW-0285">Flavoprotein</keyword>
<dbReference type="SUPFAM" id="SSF56176">
    <property type="entry name" value="FAD-binding/transporter-associated domain-like"/>
    <property type="match status" value="1"/>
</dbReference>
<reference evidence="6 7" key="1">
    <citation type="submission" date="2019-03" db="EMBL/GenBank/DDBJ databases">
        <title>Genomic Encyclopedia of Type Strains, Phase IV (KMG-IV): sequencing the most valuable type-strain genomes for metagenomic binning, comparative biology and taxonomic classification.</title>
        <authorList>
            <person name="Goeker M."/>
        </authorList>
    </citation>
    <scope>NUCLEOTIDE SEQUENCE [LARGE SCALE GENOMIC DNA]</scope>
    <source>
        <strain evidence="6 7">DSM 19345</strain>
    </source>
</reference>
<dbReference type="SUPFAM" id="SSF55447">
    <property type="entry name" value="CO dehydrogenase flavoprotein C-terminal domain-like"/>
    <property type="match status" value="1"/>
</dbReference>
<keyword evidence="4" id="KW-0408">Iron</keyword>
<dbReference type="GO" id="GO:0051537">
    <property type="term" value="F:2 iron, 2 sulfur cluster binding"/>
    <property type="evidence" value="ECO:0007669"/>
    <property type="project" value="InterPro"/>
</dbReference>
<dbReference type="Gene3D" id="3.30.465.10">
    <property type="match status" value="1"/>
</dbReference>
<dbReference type="Proteomes" id="UP000295678">
    <property type="component" value="Unassembled WGS sequence"/>
</dbReference>
<dbReference type="GO" id="GO:0071949">
    <property type="term" value="F:FAD binding"/>
    <property type="evidence" value="ECO:0007669"/>
    <property type="project" value="InterPro"/>
</dbReference>
<dbReference type="InterPro" id="IPR016166">
    <property type="entry name" value="FAD-bd_PCMH"/>
</dbReference>
<dbReference type="EMBL" id="SMAK01000002">
    <property type="protein sequence ID" value="TCT12515.1"/>
    <property type="molecule type" value="Genomic_DNA"/>
</dbReference>
<dbReference type="NCBIfam" id="TIGR02963">
    <property type="entry name" value="xanthine_xdhA"/>
    <property type="match status" value="1"/>
</dbReference>
<dbReference type="InterPro" id="IPR014307">
    <property type="entry name" value="Xanthine_DH_ssu"/>
</dbReference>
<dbReference type="Gene3D" id="3.30.390.50">
    <property type="entry name" value="CO dehydrogenase flavoprotein, C-terminal domain"/>
    <property type="match status" value="1"/>
</dbReference>
<dbReference type="InterPro" id="IPR002346">
    <property type="entry name" value="Mopterin_DH_FAD-bd"/>
</dbReference>
<gene>
    <name evidence="6" type="ORF">EDC22_102200</name>
</gene>
<dbReference type="Pfam" id="PF03450">
    <property type="entry name" value="CO_deh_flav_C"/>
    <property type="match status" value="1"/>
</dbReference>
<dbReference type="GO" id="GO:0004854">
    <property type="term" value="F:xanthine dehydrogenase activity"/>
    <property type="evidence" value="ECO:0007669"/>
    <property type="project" value="InterPro"/>
</dbReference>
<dbReference type="SMART" id="SM01092">
    <property type="entry name" value="CO_deh_flav_C"/>
    <property type="match status" value="1"/>
</dbReference>
<dbReference type="InterPro" id="IPR036010">
    <property type="entry name" value="2Fe-2S_ferredoxin-like_sf"/>
</dbReference>
<dbReference type="InterPro" id="IPR036318">
    <property type="entry name" value="FAD-bd_PCMH-like_sf"/>
</dbReference>
<evidence type="ECO:0000256" key="2">
    <source>
        <dbReference type="ARBA" id="ARBA00022723"/>
    </source>
</evidence>
<protein>
    <submittedName>
        <fullName evidence="6">Xanthine dehydrogenase small subunit</fullName>
    </submittedName>
</protein>
<dbReference type="InterPro" id="IPR005107">
    <property type="entry name" value="CO_DH_flav_C"/>
</dbReference>
<dbReference type="SUPFAM" id="SSF54292">
    <property type="entry name" value="2Fe-2S ferredoxin-like"/>
    <property type="match status" value="1"/>
</dbReference>
<dbReference type="InterPro" id="IPR016208">
    <property type="entry name" value="Ald_Oxase/xanthine_DH-like"/>
</dbReference>
<keyword evidence="7" id="KW-1185">Reference proteome</keyword>
<dbReference type="GO" id="GO:0005506">
    <property type="term" value="F:iron ion binding"/>
    <property type="evidence" value="ECO:0007669"/>
    <property type="project" value="InterPro"/>
</dbReference>
<feature type="domain" description="FAD-binding PCMH-type" evidence="5">
    <location>
        <begin position="192"/>
        <end position="366"/>
    </location>
</feature>
<name>A0A4R3MFL8_9HYPH</name>
<dbReference type="Gene3D" id="1.10.150.120">
    <property type="entry name" value="[2Fe-2S]-binding domain"/>
    <property type="match status" value="1"/>
</dbReference>
<dbReference type="InterPro" id="IPR016167">
    <property type="entry name" value="FAD-bd_PCMH_sub1"/>
</dbReference>
<evidence type="ECO:0000256" key="3">
    <source>
        <dbReference type="ARBA" id="ARBA00022827"/>
    </source>
</evidence>
<organism evidence="6 7">
    <name type="scientific">Tepidamorphus gemmatus</name>
    <dbReference type="NCBI Taxonomy" id="747076"/>
    <lineage>
        <taxon>Bacteria</taxon>
        <taxon>Pseudomonadati</taxon>
        <taxon>Pseudomonadota</taxon>
        <taxon>Alphaproteobacteria</taxon>
        <taxon>Hyphomicrobiales</taxon>
        <taxon>Tepidamorphaceae</taxon>
        <taxon>Tepidamorphus</taxon>
    </lineage>
</organism>